<dbReference type="Proteomes" id="UP001497512">
    <property type="component" value="Chromosome 7"/>
</dbReference>
<evidence type="ECO:0000256" key="9">
    <source>
        <dbReference type="RuleBase" id="RU004011"/>
    </source>
</evidence>
<keyword evidence="5" id="KW-0547">Nucleotide-binding</keyword>
<keyword evidence="13" id="KW-1185">Reference proteome</keyword>
<feature type="binding site" evidence="8">
    <location>
        <position position="137"/>
    </location>
    <ligand>
        <name>ATP</name>
        <dbReference type="ChEBI" id="CHEBI:30616"/>
    </ligand>
</feature>
<dbReference type="Gene3D" id="3.30.70.141">
    <property type="entry name" value="Nucleoside diphosphate kinase-like domain"/>
    <property type="match status" value="1"/>
</dbReference>
<accession>A0ABP0UWR6</accession>
<keyword evidence="10" id="KW-1133">Transmembrane helix</keyword>
<evidence type="ECO:0000313" key="13">
    <source>
        <dbReference type="Proteomes" id="UP001497512"/>
    </source>
</evidence>
<evidence type="ECO:0000256" key="5">
    <source>
        <dbReference type="ARBA" id="ARBA00022741"/>
    </source>
</evidence>
<name>A0ABP0UWR6_9BRYO</name>
<evidence type="ECO:0000313" key="12">
    <source>
        <dbReference type="EMBL" id="CAK9231130.1"/>
    </source>
</evidence>
<keyword evidence="10" id="KW-0812">Transmembrane</keyword>
<evidence type="ECO:0000256" key="3">
    <source>
        <dbReference type="ARBA" id="ARBA00008142"/>
    </source>
</evidence>
<dbReference type="InterPro" id="IPR036850">
    <property type="entry name" value="NDK-like_dom_sf"/>
</dbReference>
<keyword evidence="6" id="KW-0418">Kinase</keyword>
<evidence type="ECO:0000259" key="11">
    <source>
        <dbReference type="SMART" id="SM00562"/>
    </source>
</evidence>
<evidence type="ECO:0000256" key="2">
    <source>
        <dbReference type="ARBA" id="ARBA00000937"/>
    </source>
</evidence>
<protein>
    <recommendedName>
        <fullName evidence="11">Nucleoside diphosphate kinase-like domain-containing protein</fullName>
    </recommendedName>
</protein>
<keyword evidence="7" id="KW-0067">ATP-binding</keyword>
<dbReference type="PRINTS" id="PR01243">
    <property type="entry name" value="NUCDPKINASE"/>
</dbReference>
<comment type="similarity">
    <text evidence="3 8 9">Belongs to the NDK family.</text>
</comment>
<keyword evidence="10" id="KW-0472">Membrane</keyword>
<comment type="catalytic activity">
    <reaction evidence="1">
        <text>a 2'-deoxyribonucleoside 5'-diphosphate + ATP = a 2'-deoxyribonucleoside 5'-triphosphate + ADP</text>
        <dbReference type="Rhea" id="RHEA:44640"/>
        <dbReference type="ChEBI" id="CHEBI:30616"/>
        <dbReference type="ChEBI" id="CHEBI:61560"/>
        <dbReference type="ChEBI" id="CHEBI:73316"/>
        <dbReference type="ChEBI" id="CHEBI:456216"/>
        <dbReference type="EC" id="2.7.4.6"/>
    </reaction>
</comment>
<feature type="binding site" evidence="8">
    <location>
        <position position="103"/>
    </location>
    <ligand>
        <name>ATP</name>
        <dbReference type="ChEBI" id="CHEBI:30616"/>
    </ligand>
</feature>
<reference evidence="12" key="1">
    <citation type="submission" date="2024-02" db="EMBL/GenBank/DDBJ databases">
        <authorList>
            <consortium name="ELIXIR-Norway"/>
            <consortium name="Elixir Norway"/>
        </authorList>
    </citation>
    <scope>NUCLEOTIDE SEQUENCE</scope>
</reference>
<dbReference type="SMART" id="SM00562">
    <property type="entry name" value="NDK"/>
    <property type="match status" value="1"/>
</dbReference>
<evidence type="ECO:0000256" key="4">
    <source>
        <dbReference type="ARBA" id="ARBA00022679"/>
    </source>
</evidence>
<feature type="domain" description="Nucleoside diphosphate kinase-like" evidence="11">
    <location>
        <begin position="47"/>
        <end position="187"/>
    </location>
</feature>
<evidence type="ECO:0000256" key="6">
    <source>
        <dbReference type="ARBA" id="ARBA00022777"/>
    </source>
</evidence>
<feature type="binding site" evidence="8">
    <location>
        <position position="55"/>
    </location>
    <ligand>
        <name>ATP</name>
        <dbReference type="ChEBI" id="CHEBI:30616"/>
    </ligand>
</feature>
<sequence length="198" mass="22236">MVLHCVGGGGGVAKRIQLLLRFPWLWQSLLPLLIIASFIILGEAKWVERTFAMVKPDGVRANHSDAIKEQIQAASFTIISQKWVHLNESAAITFYAEHSNRAFFPSLIDFMTSGPVLAMVLEKPNAVAEWRSLIGPTDSQQARLDAPDSIRARYGRDKQNNCVHGSDSQEAAAREISFFFDEYHQSEMKPDAKYDDEL</sequence>
<dbReference type="PANTHER" id="PTHR46161">
    <property type="entry name" value="NUCLEOSIDE DIPHOSPHATE KINASE"/>
    <property type="match status" value="1"/>
</dbReference>
<keyword evidence="4" id="KW-0808">Transferase</keyword>
<evidence type="ECO:0000256" key="7">
    <source>
        <dbReference type="ARBA" id="ARBA00022840"/>
    </source>
</evidence>
<evidence type="ECO:0000256" key="8">
    <source>
        <dbReference type="PROSITE-ProRule" id="PRU00706"/>
    </source>
</evidence>
<feature type="transmembrane region" description="Helical" evidence="10">
    <location>
        <begin position="24"/>
        <end position="41"/>
    </location>
</feature>
<feature type="binding site" evidence="8">
    <location>
        <position position="161"/>
    </location>
    <ligand>
        <name>ATP</name>
        <dbReference type="ChEBI" id="CHEBI:30616"/>
    </ligand>
</feature>
<feature type="binding site" evidence="8">
    <location>
        <position position="131"/>
    </location>
    <ligand>
        <name>ATP</name>
        <dbReference type="ChEBI" id="CHEBI:30616"/>
    </ligand>
</feature>
<dbReference type="PANTHER" id="PTHR46161:SF3">
    <property type="entry name" value="NUCLEOSIDE DIPHOSPHATE KINASE DDB_G0292928-RELATED"/>
    <property type="match status" value="1"/>
</dbReference>
<proteinExistence type="inferred from homology"/>
<feature type="active site" description="Pros-phosphohistidine intermediate" evidence="8">
    <location>
        <position position="164"/>
    </location>
</feature>
<dbReference type="EMBL" id="OZ019899">
    <property type="protein sequence ID" value="CAK9231130.1"/>
    <property type="molecule type" value="Genomic_DNA"/>
</dbReference>
<dbReference type="SUPFAM" id="SSF54919">
    <property type="entry name" value="Nucleoside diphosphate kinase, NDK"/>
    <property type="match status" value="1"/>
</dbReference>
<comment type="catalytic activity">
    <reaction evidence="2">
        <text>a ribonucleoside 5'-diphosphate + ATP = a ribonucleoside 5'-triphosphate + ADP</text>
        <dbReference type="Rhea" id="RHEA:18113"/>
        <dbReference type="ChEBI" id="CHEBI:30616"/>
        <dbReference type="ChEBI" id="CHEBI:57930"/>
        <dbReference type="ChEBI" id="CHEBI:61557"/>
        <dbReference type="ChEBI" id="CHEBI:456216"/>
        <dbReference type="EC" id="2.7.4.6"/>
    </reaction>
</comment>
<dbReference type="Pfam" id="PF00334">
    <property type="entry name" value="NDK"/>
    <property type="match status" value="1"/>
</dbReference>
<organism evidence="12 13">
    <name type="scientific">Sphagnum troendelagicum</name>
    <dbReference type="NCBI Taxonomy" id="128251"/>
    <lineage>
        <taxon>Eukaryota</taxon>
        <taxon>Viridiplantae</taxon>
        <taxon>Streptophyta</taxon>
        <taxon>Embryophyta</taxon>
        <taxon>Bryophyta</taxon>
        <taxon>Sphagnophytina</taxon>
        <taxon>Sphagnopsida</taxon>
        <taxon>Sphagnales</taxon>
        <taxon>Sphagnaceae</taxon>
        <taxon>Sphagnum</taxon>
    </lineage>
</organism>
<dbReference type="PROSITE" id="PS51374">
    <property type="entry name" value="NDPK_LIKE"/>
    <property type="match status" value="1"/>
</dbReference>
<evidence type="ECO:0000256" key="1">
    <source>
        <dbReference type="ARBA" id="ARBA00000082"/>
    </source>
</evidence>
<dbReference type="NCBIfam" id="NF001908">
    <property type="entry name" value="PRK00668.1"/>
    <property type="match status" value="1"/>
</dbReference>
<gene>
    <name evidence="12" type="ORF">CSSPTR1EN2_LOCUS20309</name>
</gene>
<dbReference type="InterPro" id="IPR001564">
    <property type="entry name" value="Nucleoside_diP_kinase"/>
</dbReference>
<dbReference type="InterPro" id="IPR034907">
    <property type="entry name" value="NDK-like_dom"/>
</dbReference>
<feature type="binding site" evidence="8">
    <location>
        <position position="151"/>
    </location>
    <ligand>
        <name>ATP</name>
        <dbReference type="ChEBI" id="CHEBI:30616"/>
    </ligand>
</feature>
<evidence type="ECO:0000256" key="10">
    <source>
        <dbReference type="SAM" id="Phobius"/>
    </source>
</evidence>